<proteinExistence type="predicted"/>
<evidence type="ECO:0000313" key="3">
    <source>
        <dbReference type="Proteomes" id="UP001501758"/>
    </source>
</evidence>
<protein>
    <recommendedName>
        <fullName evidence="4">Lipoprotein</fullName>
    </recommendedName>
</protein>
<organism evidence="2 3">
    <name type="scientific">Aquimarina litoralis</name>
    <dbReference type="NCBI Taxonomy" id="584605"/>
    <lineage>
        <taxon>Bacteria</taxon>
        <taxon>Pseudomonadati</taxon>
        <taxon>Bacteroidota</taxon>
        <taxon>Flavobacteriia</taxon>
        <taxon>Flavobacteriales</taxon>
        <taxon>Flavobacteriaceae</taxon>
        <taxon>Aquimarina</taxon>
    </lineage>
</organism>
<dbReference type="PROSITE" id="PS51257">
    <property type="entry name" value="PROKAR_LIPOPROTEIN"/>
    <property type="match status" value="1"/>
</dbReference>
<reference evidence="3" key="1">
    <citation type="journal article" date="2019" name="Int. J. Syst. Evol. Microbiol.">
        <title>The Global Catalogue of Microorganisms (GCM) 10K type strain sequencing project: providing services to taxonomists for standard genome sequencing and annotation.</title>
        <authorList>
            <consortium name="The Broad Institute Genomics Platform"/>
            <consortium name="The Broad Institute Genome Sequencing Center for Infectious Disease"/>
            <person name="Wu L."/>
            <person name="Ma J."/>
        </authorList>
    </citation>
    <scope>NUCLEOTIDE SEQUENCE [LARGE SCALE GENOMIC DNA]</scope>
    <source>
        <strain evidence="3">JCM 15974</strain>
    </source>
</reference>
<accession>A0ABP3TSF8</accession>
<keyword evidence="1" id="KW-0732">Signal</keyword>
<gene>
    <name evidence="2" type="ORF">GCM10009430_06670</name>
</gene>
<feature type="signal peptide" evidence="1">
    <location>
        <begin position="1"/>
        <end position="21"/>
    </location>
</feature>
<evidence type="ECO:0000313" key="2">
    <source>
        <dbReference type="EMBL" id="GAA0714061.1"/>
    </source>
</evidence>
<dbReference type="EMBL" id="BAAAGE010000001">
    <property type="protein sequence ID" value="GAA0714061.1"/>
    <property type="molecule type" value="Genomic_DNA"/>
</dbReference>
<comment type="caution">
    <text evidence="2">The sequence shown here is derived from an EMBL/GenBank/DDBJ whole genome shotgun (WGS) entry which is preliminary data.</text>
</comment>
<evidence type="ECO:0000256" key="1">
    <source>
        <dbReference type="SAM" id="SignalP"/>
    </source>
</evidence>
<dbReference type="RefSeq" id="WP_343910494.1">
    <property type="nucleotide sequence ID" value="NZ_BAAAGE010000001.1"/>
</dbReference>
<dbReference type="Proteomes" id="UP001501758">
    <property type="component" value="Unassembled WGS sequence"/>
</dbReference>
<evidence type="ECO:0008006" key="4">
    <source>
        <dbReference type="Google" id="ProtNLM"/>
    </source>
</evidence>
<feature type="chain" id="PRO_5045706563" description="Lipoprotein" evidence="1">
    <location>
        <begin position="22"/>
        <end position="95"/>
    </location>
</feature>
<sequence length="95" mass="9911">MKKLMLVAVFGMAIGFTSCGADDVVDFACDQARDALREDVQESIDAYNADTSSSSLCEAARAAIESYKSGECGDGAFDAILAELPEDCSTVGQGN</sequence>
<name>A0ABP3TSF8_9FLAO</name>
<keyword evidence="3" id="KW-1185">Reference proteome</keyword>